<keyword evidence="2" id="KW-1185">Reference proteome</keyword>
<evidence type="ECO:0000313" key="1">
    <source>
        <dbReference type="EMBL" id="MFC5667215.1"/>
    </source>
</evidence>
<protein>
    <submittedName>
        <fullName evidence="1">Immunity 49 family protein</fullName>
    </submittedName>
</protein>
<dbReference type="InterPro" id="IPR029074">
    <property type="entry name" value="Imm49"/>
</dbReference>
<dbReference type="RefSeq" id="WP_380228894.1">
    <property type="nucleotide sequence ID" value="NZ_JBHSOF010000052.1"/>
</dbReference>
<accession>A0ABW0X9K4</accession>
<comment type="caution">
    <text evidence="1">The sequence shown here is derived from an EMBL/GenBank/DDBJ whole genome shotgun (WGS) entry which is preliminary data.</text>
</comment>
<evidence type="ECO:0000313" key="2">
    <source>
        <dbReference type="Proteomes" id="UP001595975"/>
    </source>
</evidence>
<dbReference type="Proteomes" id="UP001595975">
    <property type="component" value="Unassembled WGS sequence"/>
</dbReference>
<reference evidence="2" key="1">
    <citation type="journal article" date="2019" name="Int. J. Syst. Evol. Microbiol.">
        <title>The Global Catalogue of Microorganisms (GCM) 10K type strain sequencing project: providing services to taxonomists for standard genome sequencing and annotation.</title>
        <authorList>
            <consortium name="The Broad Institute Genomics Platform"/>
            <consortium name="The Broad Institute Genome Sequencing Center for Infectious Disease"/>
            <person name="Wu L."/>
            <person name="Ma J."/>
        </authorList>
    </citation>
    <scope>NUCLEOTIDE SEQUENCE [LARGE SCALE GENOMIC DNA]</scope>
    <source>
        <strain evidence="2">CGMCC 4.1437</strain>
    </source>
</reference>
<gene>
    <name evidence="1" type="ORF">ACFP3U_30145</name>
</gene>
<name>A0ABW0X9K4_9ACTN</name>
<sequence length="560" mass="60700">MRIERHQVDGARVAEAREDFVERIGRQVHSYSRAGLMATVEWQLIAGSFLDYLGALSTTRPELDSPEAKAVLKDATEAACGAVSFAAYYPHDSFHVFLDYPNFGMSYYREAGLERDPHHRVDAREWLDAFSLAIISDEISRHGEAFCWARQLMPDEPVTPALALVDAFVAHFFEDAGLAAPGSPGSPGAEPQPGPRALRALTDQDREGFDAALLTLLQDGPHGTGPAGLLPLVPIALAALAYRTHGWTPAVDTDYLPHALVTGFETPGPRVHGLGRDRRPDAVAELAAAPVHLERPELERPFSPDSEARFERRTLEAITPEDGEPLDARELADALRYQTNLLGARASQSSDACDAQLAHLRLGSRLGAAAFRAALAEPGTEAEVTVDGRTLRFPAYRGRDFGPAFWQTALSYALITGSSEDLEPLLLAGPAIAADDRSPYAPYRTALHDLLRGADPLPATELALKEAERTPDQTVFLPPPVVLFSQLVGGDETSFNLALLDALEAHRDHHSIADRADGPEAALSLDVLALACHARRSRGWSIHVRSPYLPPRLLAAARPA</sequence>
<dbReference type="EMBL" id="JBHSOF010000052">
    <property type="protein sequence ID" value="MFC5667215.1"/>
    <property type="molecule type" value="Genomic_DNA"/>
</dbReference>
<proteinExistence type="predicted"/>
<organism evidence="1 2">
    <name type="scientific">Kitasatospora misakiensis</name>
    <dbReference type="NCBI Taxonomy" id="67330"/>
    <lineage>
        <taxon>Bacteria</taxon>
        <taxon>Bacillati</taxon>
        <taxon>Actinomycetota</taxon>
        <taxon>Actinomycetes</taxon>
        <taxon>Kitasatosporales</taxon>
        <taxon>Streptomycetaceae</taxon>
        <taxon>Kitasatospora</taxon>
    </lineage>
</organism>
<dbReference type="Pfam" id="PF15575">
    <property type="entry name" value="Imm49"/>
    <property type="match status" value="2"/>
</dbReference>